<evidence type="ECO:0000313" key="2">
    <source>
        <dbReference type="EMBL" id="EGQ21059.1"/>
    </source>
</evidence>
<accession>F9DX11</accession>
<dbReference type="InterPro" id="IPR055360">
    <property type="entry name" value="bAvd"/>
</dbReference>
<reference evidence="2 3" key="1">
    <citation type="submission" date="2011-04" db="EMBL/GenBank/DDBJ databases">
        <authorList>
            <person name="Muzny D."/>
            <person name="Qin X."/>
            <person name="Deng J."/>
            <person name="Jiang H."/>
            <person name="Liu Y."/>
            <person name="Qu J."/>
            <person name="Song X.-Z."/>
            <person name="Zhang L."/>
            <person name="Thornton R."/>
            <person name="Coyle M."/>
            <person name="Francisco L."/>
            <person name="Jackson L."/>
            <person name="Javaid M."/>
            <person name="Korchina V."/>
            <person name="Kovar C."/>
            <person name="Mata R."/>
            <person name="Mathew T."/>
            <person name="Ngo R."/>
            <person name="Nguyen L."/>
            <person name="Nguyen N."/>
            <person name="Okwuonu G."/>
            <person name="Ongeri F."/>
            <person name="Pham C."/>
            <person name="Simmons D."/>
            <person name="Wilczek-Boney K."/>
            <person name="Hale W."/>
            <person name="Jakkamsetti A."/>
            <person name="Pham P."/>
            <person name="Ruth R."/>
            <person name="San Lucas F."/>
            <person name="Warren J."/>
            <person name="Zhang J."/>
            <person name="Zhao Z."/>
            <person name="Zhou C."/>
            <person name="Zhu D."/>
            <person name="Lee S."/>
            <person name="Bess C."/>
            <person name="Blankenburg K."/>
            <person name="Forbes L."/>
            <person name="Fu Q."/>
            <person name="Gubbala S."/>
            <person name="Hirani K."/>
            <person name="Jayaseelan J.C."/>
            <person name="Lara F."/>
            <person name="Munidasa M."/>
            <person name="Palculict T."/>
            <person name="Patil S."/>
            <person name="Pu L.-L."/>
            <person name="Saada N."/>
            <person name="Tang L."/>
            <person name="Weissenberger G."/>
            <person name="Zhu Y."/>
            <person name="Hemphill L."/>
            <person name="Shang Y."/>
            <person name="Youmans B."/>
            <person name="Ayvaz T."/>
            <person name="Ross M."/>
            <person name="Santibanez J."/>
            <person name="Aqrawi P."/>
            <person name="Gross S."/>
            <person name="Joshi V."/>
            <person name="Fowler G."/>
            <person name="Nazareth L."/>
            <person name="Reid J."/>
            <person name="Worley K."/>
            <person name="Petrosino J."/>
            <person name="Highlander S."/>
            <person name="Gibbs R."/>
        </authorList>
    </citation>
    <scope>NUCLEOTIDE SEQUENCE [LARGE SCALE GENOMIC DNA]</scope>
    <source>
        <strain evidence="2 3">2681</strain>
    </source>
</reference>
<feature type="domain" description="bAvd-like" evidence="1">
    <location>
        <begin position="8"/>
        <end position="111"/>
    </location>
</feature>
<dbReference type="RefSeq" id="WP_009498033.1">
    <property type="nucleotide sequence ID" value="NZ_GL982998.1"/>
</dbReference>
<dbReference type="SUPFAM" id="SSF158446">
    <property type="entry name" value="IVS-encoded protein-like"/>
    <property type="match status" value="1"/>
</dbReference>
<gene>
    <name evidence="2" type="ORF">HMPREF9372_3342</name>
</gene>
<dbReference type="Proteomes" id="UP000005316">
    <property type="component" value="Unassembled WGS sequence"/>
</dbReference>
<dbReference type="CDD" id="cd16376">
    <property type="entry name" value="Avd_like"/>
    <property type="match status" value="1"/>
</dbReference>
<dbReference type="AlphaFoldDB" id="F9DX11"/>
<sequence>MRSTDLKIYQKAERLYADCEPVLKNFPRYERLGLSLDINNAFNSLLSTIILANEVMHFRKKYQAEIDGYLSLIIVHFNTAKRKKYITEKRNLLIQNSVMEIGRMLGGWKKATA</sequence>
<dbReference type="InterPro" id="IPR036583">
    <property type="entry name" value="23S_rRNA_IVS_sf"/>
</dbReference>
<comment type="caution">
    <text evidence="2">The sequence shown here is derived from an EMBL/GenBank/DDBJ whole genome shotgun (WGS) entry which is preliminary data.</text>
</comment>
<proteinExistence type="predicted"/>
<dbReference type="eggNOG" id="ENOG5032T39">
    <property type="taxonomic scope" value="Bacteria"/>
</dbReference>
<organism evidence="2 3">
    <name type="scientific">Sporosarcina newyorkensis 2681</name>
    <dbReference type="NCBI Taxonomy" id="1027292"/>
    <lineage>
        <taxon>Bacteria</taxon>
        <taxon>Bacillati</taxon>
        <taxon>Bacillota</taxon>
        <taxon>Bacilli</taxon>
        <taxon>Bacillales</taxon>
        <taxon>Caryophanaceae</taxon>
        <taxon>Sporosarcina</taxon>
    </lineage>
</organism>
<dbReference type="Gene3D" id="1.20.1440.60">
    <property type="entry name" value="23S rRNA-intervening sequence"/>
    <property type="match status" value="1"/>
</dbReference>
<evidence type="ECO:0000313" key="3">
    <source>
        <dbReference type="Proteomes" id="UP000005316"/>
    </source>
</evidence>
<evidence type="ECO:0000259" key="1">
    <source>
        <dbReference type="Pfam" id="PF22296"/>
    </source>
</evidence>
<dbReference type="HOGENOM" id="CLU_2157127_0_0_9"/>
<protein>
    <recommendedName>
        <fullName evidence="1">bAvd-like domain-containing protein</fullName>
    </recommendedName>
</protein>
<dbReference type="Pfam" id="PF22296">
    <property type="entry name" value="bAvd"/>
    <property type="match status" value="1"/>
</dbReference>
<dbReference type="EMBL" id="AFPZ01000105">
    <property type="protein sequence ID" value="EGQ21059.1"/>
    <property type="molecule type" value="Genomic_DNA"/>
</dbReference>
<name>F9DX11_9BACL</name>